<feature type="binding site" evidence="6">
    <location>
        <position position="277"/>
    </location>
    <ligand>
        <name>Mg(2+)</name>
        <dbReference type="ChEBI" id="CHEBI:18420"/>
    </ligand>
</feature>
<dbReference type="EMBL" id="CP047423">
    <property type="protein sequence ID" value="QPD06249.1"/>
    <property type="molecule type" value="Genomic_DNA"/>
</dbReference>
<dbReference type="GO" id="GO:0005829">
    <property type="term" value="C:cytosol"/>
    <property type="evidence" value="ECO:0007669"/>
    <property type="project" value="TreeGrafter"/>
</dbReference>
<evidence type="ECO:0000256" key="4">
    <source>
        <dbReference type="ARBA" id="ARBA00022958"/>
    </source>
</evidence>
<dbReference type="InterPro" id="IPR004520">
    <property type="entry name" value="GTPase_MnmE"/>
</dbReference>
<dbReference type="InterPro" id="IPR027266">
    <property type="entry name" value="TrmE/GcvT-like"/>
</dbReference>
<dbReference type="InterPro" id="IPR006073">
    <property type="entry name" value="GTP-bd"/>
</dbReference>
<dbReference type="Gene3D" id="1.20.120.430">
    <property type="entry name" value="tRNA modification GTPase MnmE domain 2"/>
    <property type="match status" value="1"/>
</dbReference>
<evidence type="ECO:0000313" key="10">
    <source>
        <dbReference type="Proteomes" id="UP000593737"/>
    </source>
</evidence>
<dbReference type="Pfam" id="PF10396">
    <property type="entry name" value="TrmE_N"/>
    <property type="match status" value="1"/>
</dbReference>
<comment type="function">
    <text evidence="6">Exhibits a very high intrinsic GTPase hydrolysis rate. Involved in the addition of a carboxymethylaminomethyl (cmnm) group at the wobble position (U34) of certain tRNAs, forming tRNA-cmnm(5)s(2)U34.</text>
</comment>
<dbReference type="PROSITE" id="PS51709">
    <property type="entry name" value="G_TRME"/>
    <property type="match status" value="1"/>
</dbReference>
<dbReference type="AlphaFoldDB" id="A0A7S8FI35"/>
<keyword evidence="2 6" id="KW-0819">tRNA processing</keyword>
<name>A0A7S8FI35_9BACT</name>
<dbReference type="KEGG" id="nkf:Nkreftii_004023"/>
<keyword evidence="5 6" id="KW-0342">GTP-binding</keyword>
<dbReference type="HAMAP" id="MF_00379">
    <property type="entry name" value="GTPase_MnmE"/>
    <property type="match status" value="1"/>
</dbReference>
<dbReference type="CDD" id="cd04164">
    <property type="entry name" value="trmE"/>
    <property type="match status" value="1"/>
</dbReference>
<feature type="binding site" evidence="6">
    <location>
        <position position="27"/>
    </location>
    <ligand>
        <name>(6S)-5-formyl-5,6,7,8-tetrahydrofolate</name>
        <dbReference type="ChEBI" id="CHEBI:57457"/>
    </ligand>
</feature>
<feature type="binding site" evidence="6">
    <location>
        <position position="276"/>
    </location>
    <ligand>
        <name>K(+)</name>
        <dbReference type="ChEBI" id="CHEBI:29103"/>
    </ligand>
</feature>
<feature type="binding site" evidence="6">
    <location>
        <position position="252"/>
    </location>
    <ligand>
        <name>K(+)</name>
        <dbReference type="ChEBI" id="CHEBI:29103"/>
    </ligand>
</feature>
<dbReference type="GO" id="GO:0030488">
    <property type="term" value="P:tRNA methylation"/>
    <property type="evidence" value="ECO:0007669"/>
    <property type="project" value="TreeGrafter"/>
</dbReference>
<evidence type="ECO:0000313" key="9">
    <source>
        <dbReference type="EMBL" id="QPD06249.1"/>
    </source>
</evidence>
<keyword evidence="6" id="KW-0963">Cytoplasm</keyword>
<dbReference type="Proteomes" id="UP000593737">
    <property type="component" value="Chromosome"/>
</dbReference>
<dbReference type="SUPFAM" id="SSF116878">
    <property type="entry name" value="TrmE connector domain"/>
    <property type="match status" value="1"/>
</dbReference>
<feature type="binding site" evidence="6">
    <location>
        <position position="483"/>
    </location>
    <ligand>
        <name>(6S)-5-formyl-5,6,7,8-tetrahydrofolate</name>
        <dbReference type="ChEBI" id="CHEBI:57457"/>
    </ligand>
</feature>
<feature type="binding site" evidence="6">
    <location>
        <begin position="296"/>
        <end position="299"/>
    </location>
    <ligand>
        <name>GTP</name>
        <dbReference type="ChEBI" id="CHEBI:37565"/>
    </ligand>
</feature>
<dbReference type="InterPro" id="IPR027368">
    <property type="entry name" value="MnmE_dom2"/>
</dbReference>
<dbReference type="GO" id="GO:0005525">
    <property type="term" value="F:GTP binding"/>
    <property type="evidence" value="ECO:0007669"/>
    <property type="project" value="UniProtKB-UniRule"/>
</dbReference>
<dbReference type="PANTHER" id="PTHR42714">
    <property type="entry name" value="TRNA MODIFICATION GTPASE GTPBP3"/>
    <property type="match status" value="1"/>
</dbReference>
<keyword evidence="6" id="KW-0378">Hydrolase</keyword>
<evidence type="ECO:0000256" key="1">
    <source>
        <dbReference type="ARBA" id="ARBA00011043"/>
    </source>
</evidence>
<dbReference type="NCBIfam" id="NF003661">
    <property type="entry name" value="PRK05291.1-3"/>
    <property type="match status" value="1"/>
</dbReference>
<evidence type="ECO:0000256" key="2">
    <source>
        <dbReference type="ARBA" id="ARBA00022694"/>
    </source>
</evidence>
<accession>A0A7S8FI35</accession>
<comment type="subunit">
    <text evidence="6">Homodimer. Heterotetramer of two MnmE and two MnmG subunits.</text>
</comment>
<dbReference type="GO" id="GO:0002098">
    <property type="term" value="P:tRNA wobble uridine modification"/>
    <property type="evidence" value="ECO:0007669"/>
    <property type="project" value="TreeGrafter"/>
</dbReference>
<dbReference type="InterPro" id="IPR025867">
    <property type="entry name" value="MnmE_helical"/>
</dbReference>
<comment type="subcellular location">
    <subcellularLocation>
        <location evidence="6">Cytoplasm</location>
    </subcellularLocation>
</comment>
<evidence type="ECO:0000259" key="8">
    <source>
        <dbReference type="PROSITE" id="PS51709"/>
    </source>
</evidence>
<feature type="binding site" evidence="6">
    <location>
        <position position="107"/>
    </location>
    <ligand>
        <name>(6S)-5-formyl-5,6,7,8-tetrahydrofolate</name>
        <dbReference type="ChEBI" id="CHEBI:57457"/>
    </ligand>
</feature>
<dbReference type="Gene3D" id="3.30.1360.120">
    <property type="entry name" value="Probable tRNA modification gtpase trme, domain 1"/>
    <property type="match status" value="1"/>
</dbReference>
<dbReference type="GO" id="GO:0046872">
    <property type="term" value="F:metal ion binding"/>
    <property type="evidence" value="ECO:0007669"/>
    <property type="project" value="UniProtKB-KW"/>
</dbReference>
<feature type="domain" description="TrmE-type G" evidence="8">
    <location>
        <begin position="242"/>
        <end position="404"/>
    </location>
</feature>
<comment type="cofactor">
    <cofactor evidence="6">
        <name>K(+)</name>
        <dbReference type="ChEBI" id="CHEBI:29103"/>
    </cofactor>
    <text evidence="6">Binds 1 potassium ion per subunit.</text>
</comment>
<dbReference type="InterPro" id="IPR031168">
    <property type="entry name" value="G_TrmE"/>
</dbReference>
<dbReference type="SUPFAM" id="SSF52540">
    <property type="entry name" value="P-loop containing nucleoside triphosphate hydrolases"/>
    <property type="match status" value="1"/>
</dbReference>
<dbReference type="Gene3D" id="3.40.50.300">
    <property type="entry name" value="P-loop containing nucleotide triphosphate hydrolases"/>
    <property type="match status" value="1"/>
</dbReference>
<feature type="binding site" evidence="6">
    <location>
        <position position="271"/>
    </location>
    <ligand>
        <name>K(+)</name>
        <dbReference type="ChEBI" id="CHEBI:29103"/>
    </ligand>
</feature>
<dbReference type="InterPro" id="IPR005225">
    <property type="entry name" value="Small_GTP-bd"/>
</dbReference>
<feature type="binding site" evidence="6">
    <location>
        <begin position="271"/>
        <end position="277"/>
    </location>
    <ligand>
        <name>GTP</name>
        <dbReference type="ChEBI" id="CHEBI:37565"/>
    </ligand>
</feature>
<evidence type="ECO:0000256" key="5">
    <source>
        <dbReference type="ARBA" id="ARBA00023134"/>
    </source>
</evidence>
<keyword evidence="6" id="KW-0460">Magnesium</keyword>
<feature type="binding site" evidence="6">
    <location>
        <position position="256"/>
    </location>
    <ligand>
        <name>Mg(2+)</name>
        <dbReference type="ChEBI" id="CHEBI:18420"/>
    </ligand>
</feature>
<dbReference type="InterPro" id="IPR018948">
    <property type="entry name" value="GTP-bd_TrmE_N"/>
</dbReference>
<feature type="binding site" evidence="6">
    <location>
        <position position="273"/>
    </location>
    <ligand>
        <name>K(+)</name>
        <dbReference type="ChEBI" id="CHEBI:29103"/>
    </ligand>
</feature>
<comment type="caution">
    <text evidence="6">Lacks conserved residue(s) required for the propagation of feature annotation.</text>
</comment>
<dbReference type="InterPro" id="IPR027417">
    <property type="entry name" value="P-loop_NTPase"/>
</dbReference>
<keyword evidence="4 6" id="KW-0630">Potassium</keyword>
<proteinExistence type="inferred from homology"/>
<dbReference type="NCBIfam" id="TIGR00450">
    <property type="entry name" value="mnmE_trmE_thdF"/>
    <property type="match status" value="1"/>
</dbReference>
<dbReference type="PANTHER" id="PTHR42714:SF2">
    <property type="entry name" value="TRNA MODIFICATION GTPASE GTPBP3, MITOCHONDRIAL"/>
    <property type="match status" value="1"/>
</dbReference>
<feature type="binding site" evidence="6">
    <location>
        <begin position="252"/>
        <end position="257"/>
    </location>
    <ligand>
        <name>GTP</name>
        <dbReference type="ChEBI" id="CHEBI:37565"/>
    </ligand>
</feature>
<dbReference type="GO" id="GO:0003924">
    <property type="term" value="F:GTPase activity"/>
    <property type="evidence" value="ECO:0007669"/>
    <property type="project" value="UniProtKB-UniRule"/>
</dbReference>
<dbReference type="Pfam" id="PF12631">
    <property type="entry name" value="MnmE_helical"/>
    <property type="match status" value="1"/>
</dbReference>
<protein>
    <recommendedName>
        <fullName evidence="6">tRNA modification GTPase MnmE</fullName>
        <ecNumber evidence="6">3.6.-.-</ecNumber>
    </recommendedName>
</protein>
<gene>
    <name evidence="6" type="primary">mnmE</name>
    <name evidence="6" type="synonym">trmE</name>
    <name evidence="9" type="ORF">Nkreftii_004023</name>
</gene>
<evidence type="ECO:0000256" key="7">
    <source>
        <dbReference type="RuleBase" id="RU003313"/>
    </source>
</evidence>
<keyword evidence="6" id="KW-0479">Metal-binding</keyword>
<reference evidence="9 10" key="1">
    <citation type="journal article" date="2020" name="ISME J.">
        <title>Enrichment and physiological characterization of a novel comammox Nitrospira indicates ammonium inhibition of complete nitrification.</title>
        <authorList>
            <person name="Sakoula D."/>
            <person name="Koch H."/>
            <person name="Frank J."/>
            <person name="Jetten M.S.M."/>
            <person name="van Kessel M.A.H.J."/>
            <person name="Lucker S."/>
        </authorList>
    </citation>
    <scope>NUCLEOTIDE SEQUENCE [LARGE SCALE GENOMIC DNA]</scope>
    <source>
        <strain evidence="9">Comreactor17</strain>
    </source>
</reference>
<feature type="binding site" evidence="6">
    <location>
        <position position="146"/>
    </location>
    <ligand>
        <name>(6S)-5-formyl-5,6,7,8-tetrahydrofolate</name>
        <dbReference type="ChEBI" id="CHEBI:57457"/>
    </ligand>
</feature>
<dbReference type="CDD" id="cd14858">
    <property type="entry name" value="TrmE_N"/>
    <property type="match status" value="1"/>
</dbReference>
<evidence type="ECO:0000256" key="3">
    <source>
        <dbReference type="ARBA" id="ARBA00022741"/>
    </source>
</evidence>
<dbReference type="NCBIfam" id="TIGR00231">
    <property type="entry name" value="small_GTP"/>
    <property type="match status" value="1"/>
</dbReference>
<sequence length="483" mass="52115">MPLDGSPDDTICAIATPIGEGGIGILRISGPDALHVASKVVRLRSHQSLDTTSSHTLHVVDIFYLCDPALCAGSFSDTPFDDEYIIDEGLVVYMKGPRSFTAEDVVEIHCHGGGMALKRVCEACVHAGARLAQPGEFTKRAFLNGRLDLSQAEAVLDTIKAKSDLGLRMAQRQLRGALGQQVSGLRDSLMALLAYVEAGIDFSEEDISFVGREELMTSLQSTRVQIQRMVATAESGRVLREGARVVIAGKPNVGKSSLLNTLLHENRAIVTDIPGTTRDVIEESVDWQGLRITFVDTAGLRETADVVEREGMNRSRIAQEESDMVLHVVDAAELAKPGRNDLAFPALVREDLIVLNKIDLLDSTAVVRLCESFSQRSHHKVVSLSVRTGEGLGELKRVIESRFLGPSLEASDGLIITNVRHRLALERAASCLDEALASVGGGIQPEFVAVDLRGAADALGEIVGVVTTDDILDRIFSEFCIGK</sequence>
<comment type="similarity">
    <text evidence="1 6 7">Belongs to the TRAFAC class TrmE-Era-EngA-EngB-Septin-like GTPase superfamily. TrmE GTPase family.</text>
</comment>
<keyword evidence="3 6" id="KW-0547">Nucleotide-binding</keyword>
<organism evidence="9 10">
    <name type="scientific">Candidatus Nitrospira kreftii</name>
    <dbReference type="NCBI Taxonomy" id="2652173"/>
    <lineage>
        <taxon>Bacteria</taxon>
        <taxon>Pseudomonadati</taxon>
        <taxon>Nitrospirota</taxon>
        <taxon>Nitrospiria</taxon>
        <taxon>Nitrospirales</taxon>
        <taxon>Nitrospiraceae</taxon>
        <taxon>Nitrospira</taxon>
    </lineage>
</organism>
<dbReference type="Pfam" id="PF01926">
    <property type="entry name" value="MMR_HSR1"/>
    <property type="match status" value="1"/>
</dbReference>
<dbReference type="EC" id="3.6.-.-" evidence="6"/>
<evidence type="ECO:0000256" key="6">
    <source>
        <dbReference type="HAMAP-Rule" id="MF_00379"/>
    </source>
</evidence>